<dbReference type="GO" id="GO:0006310">
    <property type="term" value="P:DNA recombination"/>
    <property type="evidence" value="ECO:0007669"/>
    <property type="project" value="InterPro"/>
</dbReference>
<dbReference type="InterPro" id="IPR014001">
    <property type="entry name" value="Helicase_ATP-bd"/>
</dbReference>
<dbReference type="PROSITE" id="PS51192">
    <property type="entry name" value="HELICASE_ATP_BIND_1"/>
    <property type="match status" value="1"/>
</dbReference>
<dbReference type="Pfam" id="PF00271">
    <property type="entry name" value="Helicase_C"/>
    <property type="match status" value="1"/>
</dbReference>
<dbReference type="GO" id="GO:0009378">
    <property type="term" value="F:four-way junction helicase activity"/>
    <property type="evidence" value="ECO:0007669"/>
    <property type="project" value="TreeGrafter"/>
</dbReference>
<reference evidence="10" key="2">
    <citation type="submission" date="2021-04" db="EMBL/GenBank/DDBJ databases">
        <authorList>
            <person name="Gilroy R."/>
        </authorList>
    </citation>
    <scope>NUCLEOTIDE SEQUENCE</scope>
    <source>
        <strain evidence="10">6627</strain>
    </source>
</reference>
<dbReference type="EMBL" id="DXFP01000055">
    <property type="protein sequence ID" value="HIX02314.1"/>
    <property type="molecule type" value="Genomic_DNA"/>
</dbReference>
<dbReference type="InterPro" id="IPR032284">
    <property type="entry name" value="RecQ_Zn-bd"/>
</dbReference>
<evidence type="ECO:0000256" key="1">
    <source>
        <dbReference type="ARBA" id="ARBA00022741"/>
    </source>
</evidence>
<dbReference type="SMART" id="SM00487">
    <property type="entry name" value="DEXDc"/>
    <property type="match status" value="1"/>
</dbReference>
<dbReference type="AlphaFoldDB" id="A0A9D1UXQ2"/>
<evidence type="ECO:0000259" key="9">
    <source>
        <dbReference type="PROSITE" id="PS51194"/>
    </source>
</evidence>
<dbReference type="GO" id="GO:0016787">
    <property type="term" value="F:hydrolase activity"/>
    <property type="evidence" value="ECO:0007669"/>
    <property type="project" value="UniProtKB-KW"/>
</dbReference>
<keyword evidence="4" id="KW-0067">ATP-binding</keyword>
<dbReference type="InterPro" id="IPR002464">
    <property type="entry name" value="DNA/RNA_helicase_DEAH_CS"/>
</dbReference>
<evidence type="ECO:0000313" key="11">
    <source>
        <dbReference type="Proteomes" id="UP000823963"/>
    </source>
</evidence>
<keyword evidence="1" id="KW-0547">Nucleotide-binding</keyword>
<evidence type="ECO:0000256" key="5">
    <source>
        <dbReference type="ARBA" id="ARBA00023125"/>
    </source>
</evidence>
<dbReference type="InterPro" id="IPR027417">
    <property type="entry name" value="P-loop_NTPase"/>
</dbReference>
<keyword evidence="2 10" id="KW-0378">Hydrolase</keyword>
<evidence type="ECO:0000313" key="10">
    <source>
        <dbReference type="EMBL" id="HIX02314.1"/>
    </source>
</evidence>
<dbReference type="InterPro" id="IPR001650">
    <property type="entry name" value="Helicase_C-like"/>
</dbReference>
<dbReference type="GO" id="GO:0043590">
    <property type="term" value="C:bacterial nucleoid"/>
    <property type="evidence" value="ECO:0007669"/>
    <property type="project" value="TreeGrafter"/>
</dbReference>
<keyword evidence="3 10" id="KW-0347">Helicase</keyword>
<dbReference type="GO" id="GO:0006281">
    <property type="term" value="P:DNA repair"/>
    <property type="evidence" value="ECO:0007669"/>
    <property type="project" value="TreeGrafter"/>
</dbReference>
<proteinExistence type="predicted"/>
<name>A0A9D1UXQ2_9LACO</name>
<evidence type="ECO:0000256" key="4">
    <source>
        <dbReference type="ARBA" id="ARBA00022840"/>
    </source>
</evidence>
<feature type="domain" description="Helicase ATP-binding" evidence="8">
    <location>
        <begin position="29"/>
        <end position="196"/>
    </location>
</feature>
<organism evidence="10 11">
    <name type="scientific">Candidatus Ligilactobacillus excrementigallinarum</name>
    <dbReference type="NCBI Taxonomy" id="2838641"/>
    <lineage>
        <taxon>Bacteria</taxon>
        <taxon>Bacillati</taxon>
        <taxon>Bacillota</taxon>
        <taxon>Bacilli</taxon>
        <taxon>Lactobacillales</taxon>
        <taxon>Lactobacillaceae</taxon>
        <taxon>Ligilactobacillus</taxon>
    </lineage>
</organism>
<reference evidence="10" key="1">
    <citation type="journal article" date="2021" name="PeerJ">
        <title>Extensive microbial diversity within the chicken gut microbiome revealed by metagenomics and culture.</title>
        <authorList>
            <person name="Gilroy R."/>
            <person name="Ravi A."/>
            <person name="Getino M."/>
            <person name="Pursley I."/>
            <person name="Horton D.L."/>
            <person name="Alikhan N.F."/>
            <person name="Baker D."/>
            <person name="Gharbi K."/>
            <person name="Hall N."/>
            <person name="Watson M."/>
            <person name="Adriaenssens E.M."/>
            <person name="Foster-Nyarko E."/>
            <person name="Jarju S."/>
            <person name="Secka A."/>
            <person name="Antonio M."/>
            <person name="Oren A."/>
            <person name="Chaudhuri R.R."/>
            <person name="La Ragione R."/>
            <person name="Hildebrand F."/>
            <person name="Pallen M.J."/>
        </authorList>
    </citation>
    <scope>NUCLEOTIDE SEQUENCE</scope>
    <source>
        <strain evidence="10">6627</strain>
    </source>
</reference>
<feature type="domain" description="Helicase C-terminal" evidence="9">
    <location>
        <begin position="224"/>
        <end position="371"/>
    </location>
</feature>
<dbReference type="PANTHER" id="PTHR13710">
    <property type="entry name" value="DNA HELICASE RECQ FAMILY MEMBER"/>
    <property type="match status" value="1"/>
</dbReference>
<evidence type="ECO:0000259" key="8">
    <source>
        <dbReference type="PROSITE" id="PS51192"/>
    </source>
</evidence>
<dbReference type="Pfam" id="PF00270">
    <property type="entry name" value="DEAD"/>
    <property type="match status" value="1"/>
</dbReference>
<dbReference type="GO" id="GO:0005524">
    <property type="term" value="F:ATP binding"/>
    <property type="evidence" value="ECO:0007669"/>
    <property type="project" value="UniProtKB-KW"/>
</dbReference>
<gene>
    <name evidence="10" type="ORF">H9861_06120</name>
</gene>
<evidence type="ECO:0000256" key="7">
    <source>
        <dbReference type="ARBA" id="ARBA00044550"/>
    </source>
</evidence>
<dbReference type="InterPro" id="IPR011545">
    <property type="entry name" value="DEAD/DEAH_box_helicase_dom"/>
</dbReference>
<dbReference type="InterPro" id="IPR004589">
    <property type="entry name" value="DNA_helicase_ATP-dep_RecQ"/>
</dbReference>
<accession>A0A9D1UXQ2</accession>
<evidence type="ECO:0000256" key="2">
    <source>
        <dbReference type="ARBA" id="ARBA00022801"/>
    </source>
</evidence>
<dbReference type="Pfam" id="PF16124">
    <property type="entry name" value="RecQ_Zn_bind"/>
    <property type="match status" value="1"/>
</dbReference>
<dbReference type="GO" id="GO:0005737">
    <property type="term" value="C:cytoplasm"/>
    <property type="evidence" value="ECO:0007669"/>
    <property type="project" value="TreeGrafter"/>
</dbReference>
<dbReference type="PANTHER" id="PTHR13710:SF84">
    <property type="entry name" value="ATP-DEPENDENT DNA HELICASE RECS-RELATED"/>
    <property type="match status" value="1"/>
</dbReference>
<sequence length="483" mass="55586">MNQIQNKLLESLKKYFGFNQFKSGQEETLISLLSGYSTLAILPTGTGKSLCYQLFGKMTQSKVLVISPLISLMQDQVEQIKYQKLGGAIALTSNLTGNERKYVLNHFDQFQFIFASPEILQNQYLFNVIKNAHIGLMVVDEAHCIAQWGPDFRPDYLTLGKIRSQLGFPLTLALTATATPAVEREIQQQLRFENNSNTIRYSVNRPNIFLATEILDNQEEKNRRLLELVQQLKMPGLIYFSSKKVANEITDLLDRKTNLRAAAYHADLSIEDRFSIQHQFIENKLDVVCATSAFGMGINKKDIRFVLHYHLPADLESYVQEIGRAGRDGAQSIAILLYCPGDEMIQQQIQLNTLPDKNEIQYYAQHPKIMSLTNDDSIEILNSFFKMGVSAEKLVHFFAQRKVHKNQALLKVLAYINTKECKRNFILNYFEEPDFIEHNRNCCSNNGEYDLKNLSLEREKYIKEHVKLKEYPNILQTLFNLQE</sequence>
<dbReference type="Gene3D" id="3.40.50.300">
    <property type="entry name" value="P-loop containing nucleotide triphosphate hydrolases"/>
    <property type="match status" value="2"/>
</dbReference>
<dbReference type="SUPFAM" id="SSF52540">
    <property type="entry name" value="P-loop containing nucleoside triphosphate hydrolases"/>
    <property type="match status" value="1"/>
</dbReference>
<evidence type="ECO:0000256" key="3">
    <source>
        <dbReference type="ARBA" id="ARBA00022806"/>
    </source>
</evidence>
<dbReference type="SMART" id="SM00490">
    <property type="entry name" value="HELICc"/>
    <property type="match status" value="1"/>
</dbReference>
<dbReference type="GO" id="GO:0030894">
    <property type="term" value="C:replisome"/>
    <property type="evidence" value="ECO:0007669"/>
    <property type="project" value="TreeGrafter"/>
</dbReference>
<keyword evidence="5" id="KW-0238">DNA-binding</keyword>
<protein>
    <recommendedName>
        <fullName evidence="6">ATP-dependent DNA helicase RecQ</fullName>
    </recommendedName>
    <alternativeName>
        <fullName evidence="7">DNA 3'-5' helicase RecQ</fullName>
    </alternativeName>
</protein>
<dbReference type="Proteomes" id="UP000823963">
    <property type="component" value="Unassembled WGS sequence"/>
</dbReference>
<dbReference type="PROSITE" id="PS00690">
    <property type="entry name" value="DEAH_ATP_HELICASE"/>
    <property type="match status" value="1"/>
</dbReference>
<dbReference type="PROSITE" id="PS51194">
    <property type="entry name" value="HELICASE_CTER"/>
    <property type="match status" value="1"/>
</dbReference>
<dbReference type="GO" id="GO:0003677">
    <property type="term" value="F:DNA binding"/>
    <property type="evidence" value="ECO:0007669"/>
    <property type="project" value="UniProtKB-KW"/>
</dbReference>
<comment type="caution">
    <text evidence="10">The sequence shown here is derived from an EMBL/GenBank/DDBJ whole genome shotgun (WGS) entry which is preliminary data.</text>
</comment>
<dbReference type="GO" id="GO:0043138">
    <property type="term" value="F:3'-5' DNA helicase activity"/>
    <property type="evidence" value="ECO:0007669"/>
    <property type="project" value="TreeGrafter"/>
</dbReference>
<dbReference type="NCBIfam" id="TIGR00614">
    <property type="entry name" value="recQ_fam"/>
    <property type="match status" value="1"/>
</dbReference>
<dbReference type="CDD" id="cd17920">
    <property type="entry name" value="DEXHc_RecQ"/>
    <property type="match status" value="1"/>
</dbReference>
<evidence type="ECO:0000256" key="6">
    <source>
        <dbReference type="ARBA" id="ARBA00044535"/>
    </source>
</evidence>